<organism evidence="1 2">
    <name type="scientific">Daucus carota subsp. sativus</name>
    <name type="common">Carrot</name>
    <dbReference type="NCBI Taxonomy" id="79200"/>
    <lineage>
        <taxon>Eukaryota</taxon>
        <taxon>Viridiplantae</taxon>
        <taxon>Streptophyta</taxon>
        <taxon>Embryophyta</taxon>
        <taxon>Tracheophyta</taxon>
        <taxon>Spermatophyta</taxon>
        <taxon>Magnoliopsida</taxon>
        <taxon>eudicotyledons</taxon>
        <taxon>Gunneridae</taxon>
        <taxon>Pentapetalae</taxon>
        <taxon>asterids</taxon>
        <taxon>campanulids</taxon>
        <taxon>Apiales</taxon>
        <taxon>Apiaceae</taxon>
        <taxon>Apioideae</taxon>
        <taxon>Scandiceae</taxon>
        <taxon>Daucinae</taxon>
        <taxon>Daucus</taxon>
        <taxon>Daucus sect. Daucus</taxon>
    </lineage>
</organism>
<reference evidence="1" key="1">
    <citation type="journal article" date="2016" name="Nat. Genet.">
        <title>A high-quality carrot genome assembly provides new insights into carotenoid accumulation and asterid genome evolution.</title>
        <authorList>
            <person name="Iorizzo M."/>
            <person name="Ellison S."/>
            <person name="Senalik D."/>
            <person name="Zeng P."/>
            <person name="Satapoomin P."/>
            <person name="Huang J."/>
            <person name="Bowman M."/>
            <person name="Iovene M."/>
            <person name="Sanseverino W."/>
            <person name="Cavagnaro P."/>
            <person name="Yildiz M."/>
            <person name="Macko-Podgorni A."/>
            <person name="Moranska E."/>
            <person name="Grzebelus E."/>
            <person name="Grzebelus D."/>
            <person name="Ashrafi H."/>
            <person name="Zheng Z."/>
            <person name="Cheng S."/>
            <person name="Spooner D."/>
            <person name="Van Deynze A."/>
            <person name="Simon P."/>
        </authorList>
    </citation>
    <scope>NUCLEOTIDE SEQUENCE</scope>
    <source>
        <tissue evidence="1">Leaf</tissue>
    </source>
</reference>
<dbReference type="AlphaFoldDB" id="A0A164Z052"/>
<name>A0A164Z052_DAUCS</name>
<evidence type="ECO:0000313" key="2">
    <source>
        <dbReference type="Proteomes" id="UP000077755"/>
    </source>
</evidence>
<reference evidence="1" key="2">
    <citation type="submission" date="2022-03" db="EMBL/GenBank/DDBJ databases">
        <title>Draft title - Genomic analysis of global carrot germplasm unveils the trajectory of domestication and the origin of high carotenoid orange carrot.</title>
        <authorList>
            <person name="Iorizzo M."/>
            <person name="Ellison S."/>
            <person name="Senalik D."/>
            <person name="Macko-Podgorni A."/>
            <person name="Grzebelus D."/>
            <person name="Bostan H."/>
            <person name="Rolling W."/>
            <person name="Curaba J."/>
            <person name="Simon P."/>
        </authorList>
    </citation>
    <scope>NUCLEOTIDE SEQUENCE</scope>
    <source>
        <tissue evidence="1">Leaf</tissue>
    </source>
</reference>
<gene>
    <name evidence="1" type="ORF">DCAR_0520999</name>
</gene>
<protein>
    <submittedName>
        <fullName evidence="1">Uncharacterized protein</fullName>
    </submittedName>
</protein>
<dbReference type="Proteomes" id="UP000077755">
    <property type="component" value="Chromosome 5"/>
</dbReference>
<proteinExistence type="predicted"/>
<dbReference type="Gramene" id="KZM95117">
    <property type="protein sequence ID" value="KZM95117"/>
    <property type="gene ID" value="DCAR_018359"/>
</dbReference>
<sequence>MIRGPRNCFNQGMHSPSTNQYKCMKNGTRPGGPQAQWPTSLSYINFNQLCMANVDTQPDVPNLWSPDLSIALE</sequence>
<dbReference type="EMBL" id="CP093347">
    <property type="protein sequence ID" value="WOH01615.1"/>
    <property type="molecule type" value="Genomic_DNA"/>
</dbReference>
<keyword evidence="2" id="KW-1185">Reference proteome</keyword>
<evidence type="ECO:0000313" key="1">
    <source>
        <dbReference type="EMBL" id="WOH01615.1"/>
    </source>
</evidence>
<accession>A0A164Z052</accession>